<keyword evidence="4" id="KW-1185">Reference proteome</keyword>
<evidence type="ECO:0008006" key="5">
    <source>
        <dbReference type="Google" id="ProtNLM"/>
    </source>
</evidence>
<dbReference type="Pfam" id="PF03732">
    <property type="entry name" value="Retrotrans_gag"/>
    <property type="match status" value="1"/>
</dbReference>
<dbReference type="InterPro" id="IPR005162">
    <property type="entry name" value="Retrotrans_gag_dom"/>
</dbReference>
<proteinExistence type="predicted"/>
<dbReference type="Pfam" id="PF14244">
    <property type="entry name" value="Retrotran_gag_3"/>
    <property type="match status" value="1"/>
</dbReference>
<gene>
    <name evidence="3" type="ORF">TSUD_294550</name>
</gene>
<dbReference type="PANTHER" id="PTHR37610:SF55">
    <property type="entry name" value="RETROTRANSPOSON COPIA-LIKE N-TERMINAL DOMAIN-CONTAINING PROTEIN"/>
    <property type="match status" value="1"/>
</dbReference>
<evidence type="ECO:0000259" key="2">
    <source>
        <dbReference type="Pfam" id="PF14244"/>
    </source>
</evidence>
<feature type="domain" description="Retrotransposon Copia-like N-terminal" evidence="2">
    <location>
        <begin position="30"/>
        <end position="76"/>
    </location>
</feature>
<sequence length="344" mass="38900">MVRRGQSSASDEIPAIPALTNPSQNPYYVHPNESTTAALVSPLLDGKNYHAWSRSMMKAVIMKNKLRFMDGSCPMPDPFDPTYEPWIRCNNLVLSWLMNSVIPSISQSLVYTDTATQAWSDLKARFSRANRVRVSTLQREMYALRQDSSSVTEFFTKLKGLWQELELYHPIPNCTCTFHCVCEAMHNAKKFREEDLILLFLTGLNEQYAMVRSQILLMEPFPQLNAAFGMVIQHESLNGLDIAIANDQEDQVSAAINFTRKPYSKGSAPLKNDKFCTFCHKTNHVVDNCVKKHGFPPGYRFRDGTVAGSRHQGNSVNHIDGEIAETKGIMEDRVATFSSEEYQA</sequence>
<evidence type="ECO:0000313" key="4">
    <source>
        <dbReference type="Proteomes" id="UP000242715"/>
    </source>
</evidence>
<dbReference type="PANTHER" id="PTHR37610">
    <property type="entry name" value="CCHC-TYPE DOMAIN-CONTAINING PROTEIN"/>
    <property type="match status" value="1"/>
</dbReference>
<dbReference type="Proteomes" id="UP000242715">
    <property type="component" value="Unassembled WGS sequence"/>
</dbReference>
<dbReference type="OrthoDB" id="1746704at2759"/>
<reference evidence="4" key="1">
    <citation type="journal article" date="2017" name="Front. Plant Sci.">
        <title>Climate Clever Clovers: New Paradigm to Reduce the Environmental Footprint of Ruminants by Breeding Low Methanogenic Forages Utilizing Haplotype Variation.</title>
        <authorList>
            <person name="Kaur P."/>
            <person name="Appels R."/>
            <person name="Bayer P.E."/>
            <person name="Keeble-Gagnere G."/>
            <person name="Wang J."/>
            <person name="Hirakawa H."/>
            <person name="Shirasawa K."/>
            <person name="Vercoe P."/>
            <person name="Stefanova K."/>
            <person name="Durmic Z."/>
            <person name="Nichols P."/>
            <person name="Revell C."/>
            <person name="Isobe S.N."/>
            <person name="Edwards D."/>
            <person name="Erskine W."/>
        </authorList>
    </citation>
    <scope>NUCLEOTIDE SEQUENCE [LARGE SCALE GENOMIC DNA]</scope>
    <source>
        <strain evidence="4">cv. Daliak</strain>
    </source>
</reference>
<organism evidence="3 4">
    <name type="scientific">Trifolium subterraneum</name>
    <name type="common">Subterranean clover</name>
    <dbReference type="NCBI Taxonomy" id="3900"/>
    <lineage>
        <taxon>Eukaryota</taxon>
        <taxon>Viridiplantae</taxon>
        <taxon>Streptophyta</taxon>
        <taxon>Embryophyta</taxon>
        <taxon>Tracheophyta</taxon>
        <taxon>Spermatophyta</taxon>
        <taxon>Magnoliopsida</taxon>
        <taxon>eudicotyledons</taxon>
        <taxon>Gunneridae</taxon>
        <taxon>Pentapetalae</taxon>
        <taxon>rosids</taxon>
        <taxon>fabids</taxon>
        <taxon>Fabales</taxon>
        <taxon>Fabaceae</taxon>
        <taxon>Papilionoideae</taxon>
        <taxon>50 kb inversion clade</taxon>
        <taxon>NPAAA clade</taxon>
        <taxon>Hologalegina</taxon>
        <taxon>IRL clade</taxon>
        <taxon>Trifolieae</taxon>
        <taxon>Trifolium</taxon>
    </lineage>
</organism>
<name>A0A2Z6M3R1_TRISU</name>
<evidence type="ECO:0000259" key="1">
    <source>
        <dbReference type="Pfam" id="PF03732"/>
    </source>
</evidence>
<evidence type="ECO:0000313" key="3">
    <source>
        <dbReference type="EMBL" id="GAU26486.1"/>
    </source>
</evidence>
<dbReference type="AlphaFoldDB" id="A0A2Z6M3R1"/>
<protein>
    <recommendedName>
        <fullName evidence="5">Retrotransposon Copia-like N-terminal domain-containing protein</fullName>
    </recommendedName>
</protein>
<accession>A0A2Z6M3R1</accession>
<feature type="domain" description="Retrotransposon gag" evidence="1">
    <location>
        <begin position="107"/>
        <end position="205"/>
    </location>
</feature>
<dbReference type="InterPro" id="IPR029472">
    <property type="entry name" value="Copia-like_N"/>
</dbReference>
<dbReference type="EMBL" id="DF973336">
    <property type="protein sequence ID" value="GAU26486.1"/>
    <property type="molecule type" value="Genomic_DNA"/>
</dbReference>